<evidence type="ECO:0000256" key="6">
    <source>
        <dbReference type="ARBA" id="ARBA00022989"/>
    </source>
</evidence>
<protein>
    <recommendedName>
        <fullName evidence="12">G-protein coupled receptors family 1 profile domain-containing protein</fullName>
    </recommendedName>
</protein>
<feature type="transmembrane region" description="Helical" evidence="11">
    <location>
        <begin position="274"/>
        <end position="296"/>
    </location>
</feature>
<keyword evidence="6 11" id="KW-1133">Transmembrane helix</keyword>
<feature type="transmembrane region" description="Helical" evidence="11">
    <location>
        <begin position="210"/>
        <end position="228"/>
    </location>
</feature>
<keyword evidence="4 11" id="KW-0812">Transmembrane</keyword>
<keyword evidence="10" id="KW-0807">Transducer</keyword>
<evidence type="ECO:0000256" key="3">
    <source>
        <dbReference type="ARBA" id="ARBA00022475"/>
    </source>
</evidence>
<dbReference type="PROSITE" id="PS50262">
    <property type="entry name" value="G_PROTEIN_RECEP_F1_2"/>
    <property type="match status" value="1"/>
</dbReference>
<dbReference type="GO" id="GO:0004984">
    <property type="term" value="F:olfactory receptor activity"/>
    <property type="evidence" value="ECO:0007669"/>
    <property type="project" value="InterPro"/>
</dbReference>
<keyword evidence="3" id="KW-1003">Cell membrane</keyword>
<dbReference type="SMART" id="SM01381">
    <property type="entry name" value="7TM_GPCR_Srsx"/>
    <property type="match status" value="1"/>
</dbReference>
<dbReference type="PRINTS" id="PR00237">
    <property type="entry name" value="GPCRRHODOPSN"/>
</dbReference>
<dbReference type="Pfam" id="PF13853">
    <property type="entry name" value="7tm_4"/>
    <property type="match status" value="1"/>
</dbReference>
<dbReference type="InterPro" id="IPR050516">
    <property type="entry name" value="Olfactory_GPCR"/>
</dbReference>
<dbReference type="GO" id="GO:0005886">
    <property type="term" value="C:plasma membrane"/>
    <property type="evidence" value="ECO:0007669"/>
    <property type="project" value="UniProtKB-SubCell"/>
</dbReference>
<dbReference type="GO" id="GO:0004930">
    <property type="term" value="F:G protein-coupled receptor activity"/>
    <property type="evidence" value="ECO:0007669"/>
    <property type="project" value="UniProtKB-KW"/>
</dbReference>
<dbReference type="PANTHER" id="PTHR26452">
    <property type="entry name" value="OLFACTORY RECEPTOR"/>
    <property type="match status" value="1"/>
</dbReference>
<accession>A0A8C0PQH3</accession>
<feature type="transmembrane region" description="Helical" evidence="11">
    <location>
        <begin position="132"/>
        <end position="152"/>
    </location>
</feature>
<evidence type="ECO:0000256" key="11">
    <source>
        <dbReference type="SAM" id="Phobius"/>
    </source>
</evidence>
<sequence length="382" mass="41488">MEAGGGGWRQEVGDGALLPLPERSLVAVLPKQTGRWPSFMGGVPRGAPARTADRELRPVLQPQSREPRPVCAMSNRTLLTEFILQGFSDAPRLRGPFFALFLCLFVAALGGNLLIVAAIASSPRLHTPMYFFLVNLSVLDVTCACTVVPKLLDILLAERRSISYGGCMAQMYFLSWSVAGEVLLFTAMAYDRYVAICRPLRYGSLMSPRVCAALAGAVWGISVLGAGVNTCLMTRLSFCGPNVIDHFFCEIPPVLVLSCSSTLVNDIMAVMADIFFAMLNFLLTVVSYGFIISTILKIRTAEGKQRAFSTCSSHLTAVTLYYSTIIYTYLSPGSSYSPGMGKVMAVLYSTVSPTLNPLIYSLKNKEVKAALRKVLTLVVKSL</sequence>
<dbReference type="Gene3D" id="1.20.1070.10">
    <property type="entry name" value="Rhodopsin 7-helix transmembrane proteins"/>
    <property type="match status" value="1"/>
</dbReference>
<dbReference type="Ensembl" id="ENSCAFT00030048597.1">
    <property type="protein sequence ID" value="ENSCAFP00030042534.1"/>
    <property type="gene ID" value="ENSCAFG00030026255.1"/>
</dbReference>
<evidence type="ECO:0000256" key="8">
    <source>
        <dbReference type="ARBA" id="ARBA00023136"/>
    </source>
</evidence>
<dbReference type="FunFam" id="1.20.1070.10:FF:000015">
    <property type="entry name" value="Olfactory receptor"/>
    <property type="match status" value="1"/>
</dbReference>
<keyword evidence="9" id="KW-0675">Receptor</keyword>
<organism evidence="13 15">
    <name type="scientific">Canis lupus familiaris</name>
    <name type="common">Dog</name>
    <name type="synonym">Canis familiaris</name>
    <dbReference type="NCBI Taxonomy" id="9615"/>
    <lineage>
        <taxon>Eukaryota</taxon>
        <taxon>Metazoa</taxon>
        <taxon>Chordata</taxon>
        <taxon>Craniata</taxon>
        <taxon>Vertebrata</taxon>
        <taxon>Euteleostomi</taxon>
        <taxon>Mammalia</taxon>
        <taxon>Eutheria</taxon>
        <taxon>Laurasiatheria</taxon>
        <taxon>Carnivora</taxon>
        <taxon>Caniformia</taxon>
        <taxon>Canidae</taxon>
        <taxon>Canis</taxon>
    </lineage>
</organism>
<evidence type="ECO:0000256" key="4">
    <source>
        <dbReference type="ARBA" id="ARBA00022692"/>
    </source>
</evidence>
<evidence type="ECO:0000256" key="1">
    <source>
        <dbReference type="ARBA" id="ARBA00003929"/>
    </source>
</evidence>
<proteinExistence type="predicted"/>
<dbReference type="CDD" id="cd15232">
    <property type="entry name" value="7tmA_OR13-like"/>
    <property type="match status" value="1"/>
</dbReference>
<evidence type="ECO:0000256" key="5">
    <source>
        <dbReference type="ARBA" id="ARBA00022725"/>
    </source>
</evidence>
<dbReference type="Proteomes" id="UP000694429">
    <property type="component" value="Chromosome 28"/>
</dbReference>
<feature type="transmembrane region" description="Helical" evidence="11">
    <location>
        <begin position="172"/>
        <end position="190"/>
    </location>
</feature>
<evidence type="ECO:0000256" key="10">
    <source>
        <dbReference type="ARBA" id="ARBA00023224"/>
    </source>
</evidence>
<comment type="subcellular location">
    <subcellularLocation>
        <location evidence="2">Cell membrane</location>
        <topology evidence="2">Multi-pass membrane protein</topology>
    </subcellularLocation>
</comment>
<keyword evidence="7" id="KW-0297">G-protein coupled receptor</keyword>
<evidence type="ECO:0000256" key="9">
    <source>
        <dbReference type="ARBA" id="ARBA00023170"/>
    </source>
</evidence>
<evidence type="ECO:0000313" key="13">
    <source>
        <dbReference type="Ensembl" id="ENSCAFP00030042534.1"/>
    </source>
</evidence>
<comment type="function">
    <text evidence="1">Putative odorant or sperm cell receptor.</text>
</comment>
<evidence type="ECO:0000259" key="12">
    <source>
        <dbReference type="PROSITE" id="PS50262"/>
    </source>
</evidence>
<evidence type="ECO:0000256" key="2">
    <source>
        <dbReference type="ARBA" id="ARBA00004651"/>
    </source>
</evidence>
<keyword evidence="8 11" id="KW-0472">Membrane</keyword>
<reference evidence="14" key="1">
    <citation type="submission" date="2018-10" db="EMBL/GenBank/DDBJ databases">
        <title>De novo assembly of a Great Dane genome.</title>
        <authorList>
            <person name="Kidd J.M."/>
            <person name="Pendleton A.L."/>
            <person name="Shen F."/>
            <person name="Emery S."/>
        </authorList>
    </citation>
    <scope>NUCLEOTIDE SEQUENCE [LARGE SCALE GENOMIC DNA]</scope>
    <source>
        <strain evidence="14">Great Dane</strain>
    </source>
</reference>
<dbReference type="SUPFAM" id="SSF81321">
    <property type="entry name" value="Family A G protein-coupled receptor-like"/>
    <property type="match status" value="1"/>
</dbReference>
<reference evidence="13" key="3">
    <citation type="submission" date="2025-05" db="UniProtKB">
        <authorList>
            <consortium name="Ensembl"/>
        </authorList>
    </citation>
    <scope>IDENTIFICATION</scope>
</reference>
<evidence type="ECO:0000313" key="14">
    <source>
        <dbReference type="Ensembl" id="ENSCAFP00040030492.1"/>
    </source>
</evidence>
<feature type="transmembrane region" description="Helical" evidence="11">
    <location>
        <begin position="97"/>
        <end position="120"/>
    </location>
</feature>
<keyword evidence="5" id="KW-0716">Sensory transduction</keyword>
<feature type="transmembrane region" description="Helical" evidence="11">
    <location>
        <begin position="308"/>
        <end position="330"/>
    </location>
</feature>
<keyword evidence="5" id="KW-0552">Olfaction</keyword>
<dbReference type="AlphaFoldDB" id="A0A8C0PQH3"/>
<dbReference type="Proteomes" id="UP000694542">
    <property type="component" value="Chromosome 28"/>
</dbReference>
<evidence type="ECO:0000313" key="15">
    <source>
        <dbReference type="Proteomes" id="UP000694429"/>
    </source>
</evidence>
<feature type="transmembrane region" description="Helical" evidence="11">
    <location>
        <begin position="342"/>
        <end position="362"/>
    </location>
</feature>
<feature type="domain" description="G-protein coupled receptors family 1 profile" evidence="12">
    <location>
        <begin position="111"/>
        <end position="360"/>
    </location>
</feature>
<dbReference type="InterPro" id="IPR000725">
    <property type="entry name" value="Olfact_rcpt"/>
</dbReference>
<reference evidence="13" key="2">
    <citation type="submission" date="2019-03" db="EMBL/GenBank/DDBJ databases">
        <authorList>
            <person name="Warren W.C."/>
            <person name="Johnson G.S."/>
        </authorList>
    </citation>
    <scope>NUCLEOTIDE SEQUENCE [LARGE SCALE GENOMIC DNA]</scope>
    <source>
        <strain evidence="13">Basenji</strain>
    </source>
</reference>
<dbReference type="Ensembl" id="ENSCAFT00040035028.1">
    <property type="protein sequence ID" value="ENSCAFP00040030492.1"/>
    <property type="gene ID" value="ENSCAFG00040018954.1"/>
</dbReference>
<dbReference type="InterPro" id="IPR017452">
    <property type="entry name" value="GPCR_Rhodpsn_7TM"/>
</dbReference>
<name>A0A8C0PQH3_CANLF</name>
<dbReference type="InterPro" id="IPR000276">
    <property type="entry name" value="GPCR_Rhodpsn"/>
</dbReference>
<evidence type="ECO:0000256" key="7">
    <source>
        <dbReference type="ARBA" id="ARBA00023040"/>
    </source>
</evidence>
<dbReference type="PRINTS" id="PR00245">
    <property type="entry name" value="OLFACTORYR"/>
</dbReference>